<name>A0A9D4PEL1_RHISA</name>
<comment type="caution">
    <text evidence="1">The sequence shown here is derived from an EMBL/GenBank/DDBJ whole genome shotgun (WGS) entry which is preliminary data.</text>
</comment>
<protein>
    <submittedName>
        <fullName evidence="1">Uncharacterized protein</fullName>
    </submittedName>
</protein>
<reference evidence="1" key="2">
    <citation type="submission" date="2021-09" db="EMBL/GenBank/DDBJ databases">
        <authorList>
            <person name="Jia N."/>
            <person name="Wang J."/>
            <person name="Shi W."/>
            <person name="Du L."/>
            <person name="Sun Y."/>
            <person name="Zhan W."/>
            <person name="Jiang J."/>
            <person name="Wang Q."/>
            <person name="Zhang B."/>
            <person name="Ji P."/>
            <person name="Sakyi L.B."/>
            <person name="Cui X."/>
            <person name="Yuan T."/>
            <person name="Jiang B."/>
            <person name="Yang W."/>
            <person name="Lam T.T.-Y."/>
            <person name="Chang Q."/>
            <person name="Ding S."/>
            <person name="Wang X."/>
            <person name="Zhu J."/>
            <person name="Ruan X."/>
            <person name="Zhao L."/>
            <person name="Wei J."/>
            <person name="Que T."/>
            <person name="Du C."/>
            <person name="Cheng J."/>
            <person name="Dai P."/>
            <person name="Han X."/>
            <person name="Huang E."/>
            <person name="Gao Y."/>
            <person name="Liu J."/>
            <person name="Shao H."/>
            <person name="Ye R."/>
            <person name="Li L."/>
            <person name="Wei W."/>
            <person name="Wang X."/>
            <person name="Wang C."/>
            <person name="Huo Q."/>
            <person name="Li W."/>
            <person name="Guo W."/>
            <person name="Chen H."/>
            <person name="Chen S."/>
            <person name="Zhou L."/>
            <person name="Zhou L."/>
            <person name="Ni X."/>
            <person name="Tian J."/>
            <person name="Zhou Y."/>
            <person name="Sheng Y."/>
            <person name="Liu T."/>
            <person name="Pan Y."/>
            <person name="Xia L."/>
            <person name="Li J."/>
            <person name="Zhao F."/>
            <person name="Cao W."/>
        </authorList>
    </citation>
    <scope>NUCLEOTIDE SEQUENCE</scope>
    <source>
        <strain evidence="1">Rsan-2018</strain>
        <tissue evidence="1">Larvae</tissue>
    </source>
</reference>
<evidence type="ECO:0000313" key="2">
    <source>
        <dbReference type="Proteomes" id="UP000821837"/>
    </source>
</evidence>
<keyword evidence="2" id="KW-1185">Reference proteome</keyword>
<sequence length="111" mass="12024">MVVRPDDAIPNVKPARRVPVALKKLLLDEQTRMAPPSIIGKVEEPSESLFTLDQVRKTMAFMDDTDTCGAVGMRAAQIWATKPAPDTIREDSAIHSPGVYVCAICARCGDG</sequence>
<gene>
    <name evidence="1" type="ORF">HPB52_003150</name>
</gene>
<accession>A0A9D4PEL1</accession>
<evidence type="ECO:0000313" key="1">
    <source>
        <dbReference type="EMBL" id="KAH7938972.1"/>
    </source>
</evidence>
<reference evidence="1" key="1">
    <citation type="journal article" date="2020" name="Cell">
        <title>Large-Scale Comparative Analyses of Tick Genomes Elucidate Their Genetic Diversity and Vector Capacities.</title>
        <authorList>
            <consortium name="Tick Genome and Microbiome Consortium (TIGMIC)"/>
            <person name="Jia N."/>
            <person name="Wang J."/>
            <person name="Shi W."/>
            <person name="Du L."/>
            <person name="Sun Y."/>
            <person name="Zhan W."/>
            <person name="Jiang J.F."/>
            <person name="Wang Q."/>
            <person name="Zhang B."/>
            <person name="Ji P."/>
            <person name="Bell-Sakyi L."/>
            <person name="Cui X.M."/>
            <person name="Yuan T.T."/>
            <person name="Jiang B.G."/>
            <person name="Yang W.F."/>
            <person name="Lam T.T."/>
            <person name="Chang Q.C."/>
            <person name="Ding S.J."/>
            <person name="Wang X.J."/>
            <person name="Zhu J.G."/>
            <person name="Ruan X.D."/>
            <person name="Zhao L."/>
            <person name="Wei J.T."/>
            <person name="Ye R.Z."/>
            <person name="Que T.C."/>
            <person name="Du C.H."/>
            <person name="Zhou Y.H."/>
            <person name="Cheng J.X."/>
            <person name="Dai P.F."/>
            <person name="Guo W.B."/>
            <person name="Han X.H."/>
            <person name="Huang E.J."/>
            <person name="Li L.F."/>
            <person name="Wei W."/>
            <person name="Gao Y.C."/>
            <person name="Liu J.Z."/>
            <person name="Shao H.Z."/>
            <person name="Wang X."/>
            <person name="Wang C.C."/>
            <person name="Yang T.C."/>
            <person name="Huo Q.B."/>
            <person name="Li W."/>
            <person name="Chen H.Y."/>
            <person name="Chen S.E."/>
            <person name="Zhou L.G."/>
            <person name="Ni X.B."/>
            <person name="Tian J.H."/>
            <person name="Sheng Y."/>
            <person name="Liu T."/>
            <person name="Pan Y.S."/>
            <person name="Xia L.Y."/>
            <person name="Li J."/>
            <person name="Zhao F."/>
            <person name="Cao W.C."/>
        </authorList>
    </citation>
    <scope>NUCLEOTIDE SEQUENCE</scope>
    <source>
        <strain evidence="1">Rsan-2018</strain>
    </source>
</reference>
<dbReference type="Proteomes" id="UP000821837">
    <property type="component" value="Chromosome 8"/>
</dbReference>
<proteinExistence type="predicted"/>
<organism evidence="1 2">
    <name type="scientific">Rhipicephalus sanguineus</name>
    <name type="common">Brown dog tick</name>
    <name type="synonym">Ixodes sanguineus</name>
    <dbReference type="NCBI Taxonomy" id="34632"/>
    <lineage>
        <taxon>Eukaryota</taxon>
        <taxon>Metazoa</taxon>
        <taxon>Ecdysozoa</taxon>
        <taxon>Arthropoda</taxon>
        <taxon>Chelicerata</taxon>
        <taxon>Arachnida</taxon>
        <taxon>Acari</taxon>
        <taxon>Parasitiformes</taxon>
        <taxon>Ixodida</taxon>
        <taxon>Ixodoidea</taxon>
        <taxon>Ixodidae</taxon>
        <taxon>Rhipicephalinae</taxon>
        <taxon>Rhipicephalus</taxon>
        <taxon>Rhipicephalus</taxon>
    </lineage>
</organism>
<dbReference type="EMBL" id="JABSTV010001254">
    <property type="protein sequence ID" value="KAH7938972.1"/>
    <property type="molecule type" value="Genomic_DNA"/>
</dbReference>
<dbReference type="AlphaFoldDB" id="A0A9D4PEL1"/>